<gene>
    <name evidence="1" type="ORF">ET33_26980</name>
</gene>
<proteinExistence type="predicted"/>
<evidence type="ECO:0008006" key="3">
    <source>
        <dbReference type="Google" id="ProtNLM"/>
    </source>
</evidence>
<dbReference type="PANTHER" id="PTHR38567:SF1">
    <property type="entry name" value="DUF4291 DOMAIN-CONTAINING PROTEIN"/>
    <property type="match status" value="1"/>
</dbReference>
<organism evidence="1 2">
    <name type="scientific">Paenibacillus tyrfis</name>
    <dbReference type="NCBI Taxonomy" id="1501230"/>
    <lineage>
        <taxon>Bacteria</taxon>
        <taxon>Bacillati</taxon>
        <taxon>Bacillota</taxon>
        <taxon>Bacilli</taxon>
        <taxon>Bacillales</taxon>
        <taxon>Paenibacillaceae</taxon>
        <taxon>Paenibacillus</taxon>
    </lineage>
</organism>
<dbReference type="EMBL" id="JNVM01000041">
    <property type="protein sequence ID" value="KEQ22226.1"/>
    <property type="molecule type" value="Genomic_DNA"/>
</dbReference>
<dbReference type="RefSeq" id="WP_036691929.1">
    <property type="nucleotide sequence ID" value="NZ_FYEP01000010.1"/>
</dbReference>
<protein>
    <recommendedName>
        <fullName evidence="3">DUF4291 domain-containing protein</fullName>
    </recommendedName>
</protein>
<dbReference type="Proteomes" id="UP000028123">
    <property type="component" value="Unassembled WGS sequence"/>
</dbReference>
<comment type="caution">
    <text evidence="1">The sequence shown here is derived from an EMBL/GenBank/DDBJ whole genome shotgun (WGS) entry which is preliminary data.</text>
</comment>
<dbReference type="eggNOG" id="ENOG502Z86B">
    <property type="taxonomic scope" value="Bacteria"/>
</dbReference>
<sequence length="195" mass="23081">MEYIKEVFAQYDRQCIRVYQAYNPVIAKEAVALQTFGENFNLNRMTWIKPSFLWMMYRSNWGTKKNQECILALDVYMEKFNELLRKAVLTSPDSMIYKGSTEWEKAFEETTVYCQWDPDRNVNGNSINRAAIQIGLKGTTLKEFLADGIYRIEDLTPLVKKWNVQRKQGKLNSKNLPIERIYPIKNNEIRKRLDM</sequence>
<evidence type="ECO:0000313" key="2">
    <source>
        <dbReference type="Proteomes" id="UP000028123"/>
    </source>
</evidence>
<dbReference type="OrthoDB" id="65842at2"/>
<accession>A0A081NUV3</accession>
<reference evidence="1 2" key="1">
    <citation type="submission" date="2014-06" db="EMBL/GenBank/DDBJ databases">
        <title>Draft genome sequence of Paenibacillus sp. MSt1.</title>
        <authorList>
            <person name="Aw Y.K."/>
            <person name="Ong K.S."/>
            <person name="Gan H.M."/>
            <person name="Lee S.M."/>
        </authorList>
    </citation>
    <scope>NUCLEOTIDE SEQUENCE [LARGE SCALE GENOMIC DNA]</scope>
    <source>
        <strain evidence="1 2">MSt1</strain>
    </source>
</reference>
<dbReference type="AlphaFoldDB" id="A0A081NUV3"/>
<dbReference type="PANTHER" id="PTHR38567">
    <property type="entry name" value="DUF4291 DOMAIN-CONTAINING PROTEIN"/>
    <property type="match status" value="1"/>
</dbReference>
<keyword evidence="2" id="KW-1185">Reference proteome</keyword>
<evidence type="ECO:0000313" key="1">
    <source>
        <dbReference type="EMBL" id="KEQ22226.1"/>
    </source>
</evidence>
<name>A0A081NUV3_9BACL</name>
<dbReference type="Pfam" id="PF14124">
    <property type="entry name" value="DUF4291"/>
    <property type="match status" value="1"/>
</dbReference>
<dbReference type="InterPro" id="IPR025633">
    <property type="entry name" value="DUF4291"/>
</dbReference>